<keyword evidence="4" id="KW-0449">Lipoprotein</keyword>
<protein>
    <recommendedName>
        <fullName evidence="2">Dymeclin</fullName>
    </recommendedName>
</protein>
<organism evidence="6 7">
    <name type="scientific">Plasmodiophora brassicae</name>
    <name type="common">Clubroot disease agent</name>
    <dbReference type="NCBI Taxonomy" id="37360"/>
    <lineage>
        <taxon>Eukaryota</taxon>
        <taxon>Sar</taxon>
        <taxon>Rhizaria</taxon>
        <taxon>Endomyxa</taxon>
        <taxon>Phytomyxea</taxon>
        <taxon>Plasmodiophorida</taxon>
        <taxon>Plasmodiophoridae</taxon>
        <taxon>Plasmodiophora</taxon>
    </lineage>
</organism>
<dbReference type="GO" id="GO:0007030">
    <property type="term" value="P:Golgi organization"/>
    <property type="evidence" value="ECO:0007669"/>
    <property type="project" value="TreeGrafter"/>
</dbReference>
<keyword evidence="6" id="KW-0496">Mitochondrion</keyword>
<keyword evidence="3" id="KW-0519">Myristate</keyword>
<gene>
    <name evidence="6" type="ORF">PLBR_LOCUS391</name>
</gene>
<sequence>MGGGLSVAEQRLVEGDQSDLGLLSGRRSLPPDHAFWSRLHLLRFSLDHLDASQVSRVIDITCSQMVKNNLESRNLNVLLAIVCERLGETVAGSPVVPTTTNLVFLARTFMKYFCEKLPSDQLREHLEPAVSSNVTHAVAIAIVPVHSKSMSHLPIPQRLLNVVVDACARVPLTDDTMDFHVELQNLLLVLFSTQMFAGSSGSNLFLDELFDTLAGKFATFCQVLLARFVRRAPVSMISPVARTGSHSSPSWFQSLRESFVSVLLWPFQIYRVLFAKSSAASQISDSAAFLLLVLAHQGGRDDNAFREVLSAAADADNDEQTRAAGIVTDWAVSLLFTMLHSNKAFCDFLYSKSDVDCVVMPMLEMAYSEERFDSSRIYTIIVILIILSSDDSFCDNAHRRLVISNVPWFSEFHLSDISLGSLIMAVILRTIQRNQATLRDAYLHSSCLAALSNLAPHTTGTHRHTAQRLVGLLGGLSRRYQRLCDRGVIASRACTSDQPRVNVSRRQSFCEDDLLSPGDIVAFQQYVRTVLDIVCACLTNGSLGDNVPLLYCLMHDQRILEPFHHDRELGHVAEYLWIIVHDFINRLSQRALPDDCSVATVQNVLRVDARTYSGPPGLEVPTIQKFYYEDSEDTESFFRASAWEAVFKASPIPWAPHVVSLFDAKSGADDTNDIGRSNGSVKTELDGSSEPPQQEAVVDADIV</sequence>
<evidence type="ECO:0000256" key="4">
    <source>
        <dbReference type="ARBA" id="ARBA00023288"/>
    </source>
</evidence>
<dbReference type="InterPro" id="IPR019142">
    <property type="entry name" value="Dymeclin"/>
</dbReference>
<dbReference type="EMBL" id="OVEO01000001">
    <property type="protein sequence ID" value="SPQ93176.1"/>
    <property type="molecule type" value="Genomic_DNA"/>
</dbReference>
<dbReference type="Pfam" id="PF09742">
    <property type="entry name" value="Dymeclin"/>
    <property type="match status" value="1"/>
</dbReference>
<reference evidence="6 7" key="1">
    <citation type="submission" date="2018-03" db="EMBL/GenBank/DDBJ databases">
        <authorList>
            <person name="Fogelqvist J."/>
        </authorList>
    </citation>
    <scope>NUCLEOTIDE SEQUENCE [LARGE SCALE GENOMIC DNA]</scope>
</reference>
<name>A0A3P3XYY9_PLABS</name>
<proteinExistence type="inferred from homology"/>
<dbReference type="GO" id="GO:0005794">
    <property type="term" value="C:Golgi apparatus"/>
    <property type="evidence" value="ECO:0007669"/>
    <property type="project" value="TreeGrafter"/>
</dbReference>
<evidence type="ECO:0000256" key="2">
    <source>
        <dbReference type="ARBA" id="ARBA00015736"/>
    </source>
</evidence>
<comment type="similarity">
    <text evidence="1">Belongs to the dymeclin family.</text>
</comment>
<evidence type="ECO:0000256" key="3">
    <source>
        <dbReference type="ARBA" id="ARBA00022707"/>
    </source>
</evidence>
<evidence type="ECO:0000313" key="7">
    <source>
        <dbReference type="Proteomes" id="UP000290189"/>
    </source>
</evidence>
<dbReference type="PANTHER" id="PTHR12895:SF9">
    <property type="entry name" value="DYMECLIN"/>
    <property type="match status" value="1"/>
</dbReference>
<geneLocation type="mitochondrion" evidence="6"/>
<feature type="region of interest" description="Disordered" evidence="5">
    <location>
        <begin position="667"/>
        <end position="703"/>
    </location>
</feature>
<evidence type="ECO:0000256" key="5">
    <source>
        <dbReference type="SAM" id="MobiDB-lite"/>
    </source>
</evidence>
<evidence type="ECO:0000256" key="1">
    <source>
        <dbReference type="ARBA" id="ARBA00010603"/>
    </source>
</evidence>
<dbReference type="PANTHER" id="PTHR12895">
    <property type="entry name" value="DYMECLIN"/>
    <property type="match status" value="1"/>
</dbReference>
<dbReference type="Proteomes" id="UP000290189">
    <property type="component" value="Unassembled WGS sequence"/>
</dbReference>
<evidence type="ECO:0000313" key="6">
    <source>
        <dbReference type="EMBL" id="SPQ93176.1"/>
    </source>
</evidence>
<dbReference type="AlphaFoldDB" id="A0A3P3XYY9"/>
<accession>A0A3P3XYY9</accession>